<protein>
    <recommendedName>
        <fullName evidence="1">Homologous recombination OB-fold protein OB-fold domain-containing protein</fullName>
    </recommendedName>
</protein>
<sequence>MGQEMEDELDDSIFSEILPILSCLDPNQPFKRCSQPEYNNFGYKKVKVQEDTVFTPVSKLSSSSAGDSSPNISGQLLGPAGSIGQYYYIEEQFEDSATEKENLEAYKAECWINGISLISPEDVDVSMYIDYDYCEQFGDFLSRKYNIDKLIKTQTKRAFKTDCLVVMIDSFVILEPNILIILTDQCDKITGILYREDIDSYVNEMMPGCVMILVGVSLSKG</sequence>
<dbReference type="GeneID" id="3499694"/>
<accession>Q4MYS7</accession>
<dbReference type="InterPro" id="IPR058570">
    <property type="entry name" value="HROB_OB"/>
</dbReference>
<dbReference type="InParanoid" id="Q4MYS7"/>
<feature type="domain" description="Homologous recombination OB-fold protein OB-fold" evidence="1">
    <location>
        <begin position="160"/>
        <end position="218"/>
    </location>
</feature>
<dbReference type="OMA" id="NEMMPGC"/>
<organism evidence="2 3">
    <name type="scientific">Theileria parva</name>
    <name type="common">East coast fever infection agent</name>
    <dbReference type="NCBI Taxonomy" id="5875"/>
    <lineage>
        <taxon>Eukaryota</taxon>
        <taxon>Sar</taxon>
        <taxon>Alveolata</taxon>
        <taxon>Apicomplexa</taxon>
        <taxon>Aconoidasida</taxon>
        <taxon>Piroplasmida</taxon>
        <taxon>Theileriidae</taxon>
        <taxon>Theileria</taxon>
    </lineage>
</organism>
<reference evidence="2 3" key="1">
    <citation type="journal article" date="2005" name="Science">
        <title>Genome sequence of Theileria parva, a bovine pathogen that transforms lymphocytes.</title>
        <authorList>
            <person name="Gardner M.J."/>
            <person name="Bishop R."/>
            <person name="Shah T."/>
            <person name="de Villiers E.P."/>
            <person name="Carlton J.M."/>
            <person name="Hall N."/>
            <person name="Ren Q."/>
            <person name="Paulsen I.T."/>
            <person name="Pain A."/>
            <person name="Berriman M."/>
            <person name="Wilson R.J.M."/>
            <person name="Sato S."/>
            <person name="Ralph S.A."/>
            <person name="Mann D.J."/>
            <person name="Xiong Z."/>
            <person name="Shallom S.J."/>
            <person name="Weidman J."/>
            <person name="Jiang L."/>
            <person name="Lynn J."/>
            <person name="Weaver B."/>
            <person name="Shoaibi A."/>
            <person name="Domingo A.R."/>
            <person name="Wasawo D."/>
            <person name="Crabtree J."/>
            <person name="Wortman J.R."/>
            <person name="Haas B."/>
            <person name="Angiuoli S.V."/>
            <person name="Creasy T.H."/>
            <person name="Lu C."/>
            <person name="Suh B."/>
            <person name="Silva J.C."/>
            <person name="Utterback T.R."/>
            <person name="Feldblyum T.V."/>
            <person name="Pertea M."/>
            <person name="Allen J."/>
            <person name="Nierman W.C."/>
            <person name="Taracha E.L.N."/>
            <person name="Salzberg S.L."/>
            <person name="White O.R."/>
            <person name="Fitzhugh H.A."/>
            <person name="Morzaria S."/>
            <person name="Venter J.C."/>
            <person name="Fraser C.M."/>
            <person name="Nene V."/>
        </authorList>
    </citation>
    <scope>NUCLEOTIDE SEQUENCE [LARGE SCALE GENOMIC DNA]</scope>
    <source>
        <strain evidence="2 3">Muguga</strain>
    </source>
</reference>
<dbReference type="VEuPathDB" id="PiroplasmaDB:TpMuguga_03g00764"/>
<evidence type="ECO:0000313" key="2">
    <source>
        <dbReference type="EMBL" id="EAN30605.1"/>
    </source>
</evidence>
<gene>
    <name evidence="2" type="ordered locus">TP03_0764</name>
</gene>
<dbReference type="Pfam" id="PF15072">
    <property type="entry name" value="HROB"/>
    <property type="match status" value="1"/>
</dbReference>
<dbReference type="KEGG" id="tpv:TP03_0764"/>
<dbReference type="AlphaFoldDB" id="Q4MYS7"/>
<dbReference type="EMBL" id="AAGK01000006">
    <property type="protein sequence ID" value="EAN30605.1"/>
    <property type="molecule type" value="Genomic_DNA"/>
</dbReference>
<name>Q4MYS7_THEPA</name>
<keyword evidence="3" id="KW-1185">Reference proteome</keyword>
<proteinExistence type="predicted"/>
<evidence type="ECO:0000259" key="1">
    <source>
        <dbReference type="Pfam" id="PF15072"/>
    </source>
</evidence>
<comment type="caution">
    <text evidence="2">The sequence shown here is derived from an EMBL/GenBank/DDBJ whole genome shotgun (WGS) entry which is preliminary data.</text>
</comment>
<dbReference type="Proteomes" id="UP000001949">
    <property type="component" value="Unassembled WGS sequence"/>
</dbReference>
<dbReference type="GO" id="GO:0000725">
    <property type="term" value="P:recombinational repair"/>
    <property type="evidence" value="ECO:0007669"/>
    <property type="project" value="InterPro"/>
</dbReference>
<evidence type="ECO:0000313" key="3">
    <source>
        <dbReference type="Proteomes" id="UP000001949"/>
    </source>
</evidence>
<dbReference type="eggNOG" id="ENOG502SD3H">
    <property type="taxonomic scope" value="Eukaryota"/>
</dbReference>